<feature type="domain" description="Mutator-like transposase" evidence="1">
    <location>
        <begin position="119"/>
        <end position="479"/>
    </location>
</feature>
<evidence type="ECO:0000259" key="1">
    <source>
        <dbReference type="Pfam" id="PF20700"/>
    </source>
</evidence>
<protein>
    <recommendedName>
        <fullName evidence="1">Mutator-like transposase domain-containing protein</fullName>
    </recommendedName>
</protein>
<reference evidence="2 3" key="1">
    <citation type="submission" date="2024-02" db="EMBL/GenBank/DDBJ databases">
        <title>Chromosome-scale genome assembly of the rough periwinkle Littorina saxatilis.</title>
        <authorList>
            <person name="De Jode A."/>
            <person name="Faria R."/>
            <person name="Formenti G."/>
            <person name="Sims Y."/>
            <person name="Smith T.P."/>
            <person name="Tracey A."/>
            <person name="Wood J.M.D."/>
            <person name="Zagrodzka Z.B."/>
            <person name="Johannesson K."/>
            <person name="Butlin R.K."/>
            <person name="Leder E.H."/>
        </authorList>
    </citation>
    <scope>NUCLEOTIDE SEQUENCE [LARGE SCALE GENOMIC DNA]</scope>
    <source>
        <strain evidence="2">Snail1</strain>
        <tissue evidence="2">Muscle</tissue>
    </source>
</reference>
<name>A0AAN9BP62_9CAEN</name>
<dbReference type="EMBL" id="JBAMIC010000004">
    <property type="protein sequence ID" value="KAK7108809.1"/>
    <property type="molecule type" value="Genomic_DNA"/>
</dbReference>
<sequence>MARKKRATKSTVKHGACSKSKVSHIEKMRLAKKALVEKPEIGESCEAEMEHVYEGVEHDLHAEVEEIIAQPASASASKLNCYRQSFPVVDEEDQLVFRHRNWCLMEIGQLNQLLSDLKCPTCDASVEVTLGEKSGLSRKMKLRCTTDGCNYSAENHTSPRLYNGTRVCQAFDVNHRSVLYSVQTGGGFAALDTFCAIFGMPNMFENAYQRLHKTVCTASVQTCELTLANCRSIVRDNNQEMNPGYVHDENTPEPEDCWDIDDGVPWADVAFDGTWQRRGYVSHYGVGLVVEMLTGYVLDFHVMSTYCLACKIKEKEGLPQDEWDAWMEGHRKNCQQNHHASAKAMERDAALKLWTESVERTGLRYRTMLSDGDSTAFRAVEESAPYGERRKVTKLECVNHVHKRMGTTLRKQAQENRLGGRGQGRLTAEKCRRLQDYYRGAILSNVDKTEDNMRNAIWGTWFHCTSTDEAPRHNRCPAGHGAFTRGRWPRVSSQGLMRTT</sequence>
<gene>
    <name evidence="2" type="ORF">V1264_016475</name>
</gene>
<evidence type="ECO:0000313" key="3">
    <source>
        <dbReference type="Proteomes" id="UP001374579"/>
    </source>
</evidence>
<comment type="caution">
    <text evidence="2">The sequence shown here is derived from an EMBL/GenBank/DDBJ whole genome shotgun (WGS) entry which is preliminary data.</text>
</comment>
<dbReference type="Proteomes" id="UP001374579">
    <property type="component" value="Unassembled WGS sequence"/>
</dbReference>
<proteinExistence type="predicted"/>
<dbReference type="AlphaFoldDB" id="A0AAN9BP62"/>
<evidence type="ECO:0000313" key="2">
    <source>
        <dbReference type="EMBL" id="KAK7108809.1"/>
    </source>
</evidence>
<dbReference type="InterPro" id="IPR049012">
    <property type="entry name" value="Mutator_transp_dom"/>
</dbReference>
<dbReference type="Pfam" id="PF20700">
    <property type="entry name" value="Mutator"/>
    <property type="match status" value="1"/>
</dbReference>
<accession>A0AAN9BP62</accession>
<organism evidence="2 3">
    <name type="scientific">Littorina saxatilis</name>
    <dbReference type="NCBI Taxonomy" id="31220"/>
    <lineage>
        <taxon>Eukaryota</taxon>
        <taxon>Metazoa</taxon>
        <taxon>Spiralia</taxon>
        <taxon>Lophotrochozoa</taxon>
        <taxon>Mollusca</taxon>
        <taxon>Gastropoda</taxon>
        <taxon>Caenogastropoda</taxon>
        <taxon>Littorinimorpha</taxon>
        <taxon>Littorinoidea</taxon>
        <taxon>Littorinidae</taxon>
        <taxon>Littorina</taxon>
    </lineage>
</organism>
<keyword evidence="3" id="KW-1185">Reference proteome</keyword>